<proteinExistence type="inferred from homology"/>
<evidence type="ECO:0000256" key="5">
    <source>
        <dbReference type="ARBA" id="ARBA00022737"/>
    </source>
</evidence>
<evidence type="ECO:0000256" key="10">
    <source>
        <dbReference type="SAM" id="MobiDB-lite"/>
    </source>
</evidence>
<evidence type="ECO:0000256" key="1">
    <source>
        <dbReference type="ARBA" id="ARBA00004394"/>
    </source>
</evidence>
<dbReference type="Pfam" id="PF04495">
    <property type="entry name" value="GRASP55_65"/>
    <property type="match status" value="1"/>
</dbReference>
<comment type="similarity">
    <text evidence="2">Belongs to the GORASP family.</text>
</comment>
<dbReference type="OMA" id="THGKNDI"/>
<dbReference type="Proteomes" id="UP000007879">
    <property type="component" value="Unassembled WGS sequence"/>
</dbReference>
<dbReference type="OrthoDB" id="3318at2759"/>
<dbReference type="Gene3D" id="2.30.42.10">
    <property type="match status" value="2"/>
</dbReference>
<sequence length="360" mass="37691">MGGSQSTVVPGGGTEGYHVLKVLENSPGYHAGLEPYFDFIVSVNDIRMDQDNDTLKGILQQNIDSPVKLVVYSSKSRNTREVMLTPSSSWGGQGLLGVSIRFCSFEGASENVWHVLEVQPDSPAAVAGLIPHTDYILGADVMGPDDNDLYSVIEAHNQQTIRLFVYNCDTDKCREVALTANSDWGGEGCIGCGIGYGYLHRIPVQPSPTPVATSHSSLPVSRPVPAVSTSSEAPSLPEVPLVVPSTPGHDEVVNGSGLETLNNSAISLTTSVAVSTVPTSPPSLSMPGVLSPSLGYSLPVPTQSGTSVEAITSNIATVSIQSMPPVTVPFTTSDTATPSINFLSSSPPTIKLGDPAMTNQ</sequence>
<evidence type="ECO:0000313" key="12">
    <source>
        <dbReference type="EnsemblMetazoa" id="Aqu2.1.27845_001"/>
    </source>
</evidence>
<evidence type="ECO:0000256" key="8">
    <source>
        <dbReference type="ARBA" id="ARBA00023288"/>
    </source>
</evidence>
<dbReference type="AlphaFoldDB" id="A0A1X7UJK7"/>
<evidence type="ECO:0000313" key="13">
    <source>
        <dbReference type="Proteomes" id="UP000007879"/>
    </source>
</evidence>
<keyword evidence="3" id="KW-0597">Phosphoprotein</keyword>
<dbReference type="KEGG" id="aqu:100632499"/>
<feature type="domain" description="PDZ GRASP-type" evidence="11">
    <location>
        <begin position="15"/>
        <end position="105"/>
    </location>
</feature>
<protein>
    <recommendedName>
        <fullName evidence="11">PDZ GRASP-type domain-containing protein</fullName>
    </recommendedName>
</protein>
<feature type="compositionally biased region" description="Polar residues" evidence="10">
    <location>
        <begin position="339"/>
        <end position="348"/>
    </location>
</feature>
<name>A0A1X7UJK7_AMPQE</name>
<feature type="binding site" evidence="9">
    <location>
        <position position="18"/>
    </location>
    <ligand>
        <name>Zn(2+)</name>
        <dbReference type="ChEBI" id="CHEBI:29105"/>
    </ligand>
</feature>
<dbReference type="GO" id="GO:0000139">
    <property type="term" value="C:Golgi membrane"/>
    <property type="evidence" value="ECO:0007669"/>
    <property type="project" value="UniProtKB-SubCell"/>
</dbReference>
<keyword evidence="5" id="KW-0677">Repeat</keyword>
<dbReference type="GO" id="GO:0046872">
    <property type="term" value="F:metal ion binding"/>
    <property type="evidence" value="ECO:0007669"/>
    <property type="project" value="UniProtKB-KW"/>
</dbReference>
<feature type="region of interest" description="Disordered" evidence="10">
    <location>
        <begin position="208"/>
        <end position="244"/>
    </location>
</feature>
<dbReference type="STRING" id="400682.A0A1X7UJK7"/>
<evidence type="ECO:0000256" key="4">
    <source>
        <dbReference type="ARBA" id="ARBA00022707"/>
    </source>
</evidence>
<dbReference type="SUPFAM" id="SSF50156">
    <property type="entry name" value="PDZ domain-like"/>
    <property type="match status" value="2"/>
</dbReference>
<feature type="compositionally biased region" description="Low complexity" evidence="10">
    <location>
        <begin position="234"/>
        <end position="244"/>
    </location>
</feature>
<keyword evidence="9" id="KW-0862">Zinc</keyword>
<keyword evidence="13" id="KW-1185">Reference proteome</keyword>
<reference evidence="13" key="1">
    <citation type="journal article" date="2010" name="Nature">
        <title>The Amphimedon queenslandica genome and the evolution of animal complexity.</title>
        <authorList>
            <person name="Srivastava M."/>
            <person name="Simakov O."/>
            <person name="Chapman J."/>
            <person name="Fahey B."/>
            <person name="Gauthier M.E."/>
            <person name="Mitros T."/>
            <person name="Richards G.S."/>
            <person name="Conaco C."/>
            <person name="Dacre M."/>
            <person name="Hellsten U."/>
            <person name="Larroux C."/>
            <person name="Putnam N.H."/>
            <person name="Stanke M."/>
            <person name="Adamska M."/>
            <person name="Darling A."/>
            <person name="Degnan S.M."/>
            <person name="Oakley T.H."/>
            <person name="Plachetzki D.C."/>
            <person name="Zhai Y."/>
            <person name="Adamski M."/>
            <person name="Calcino A."/>
            <person name="Cummins S.F."/>
            <person name="Goodstein D.M."/>
            <person name="Harris C."/>
            <person name="Jackson D.J."/>
            <person name="Leys S.P."/>
            <person name="Shu S."/>
            <person name="Woodcroft B.J."/>
            <person name="Vervoort M."/>
            <person name="Kosik K.S."/>
            <person name="Manning G."/>
            <person name="Degnan B.M."/>
            <person name="Rokhsar D.S."/>
        </authorList>
    </citation>
    <scope>NUCLEOTIDE SEQUENCE [LARGE SCALE GENOMIC DNA]</scope>
</reference>
<evidence type="ECO:0000256" key="9">
    <source>
        <dbReference type="PIRSR" id="PIRSR607583-1"/>
    </source>
</evidence>
<dbReference type="GO" id="GO:0007030">
    <property type="term" value="P:Golgi organization"/>
    <property type="evidence" value="ECO:0007669"/>
    <property type="project" value="TreeGrafter"/>
</dbReference>
<dbReference type="PROSITE" id="PS51865">
    <property type="entry name" value="PDZ_GRASP"/>
    <property type="match status" value="2"/>
</dbReference>
<dbReference type="InterPro" id="IPR007583">
    <property type="entry name" value="GRASP55_65"/>
</dbReference>
<feature type="domain" description="PDZ GRASP-type" evidence="11">
    <location>
        <begin position="111"/>
        <end position="199"/>
    </location>
</feature>
<dbReference type="PANTHER" id="PTHR12893:SF0">
    <property type="entry name" value="GRASP65"/>
    <property type="match status" value="1"/>
</dbReference>
<accession>A0A1X7UJK7</accession>
<feature type="region of interest" description="Disordered" evidence="10">
    <location>
        <begin position="339"/>
        <end position="360"/>
    </location>
</feature>
<keyword evidence="7" id="KW-0472">Membrane</keyword>
<evidence type="ECO:0000256" key="2">
    <source>
        <dbReference type="ARBA" id="ARBA00007144"/>
    </source>
</evidence>
<evidence type="ECO:0000256" key="7">
    <source>
        <dbReference type="ARBA" id="ARBA00023136"/>
    </source>
</evidence>
<evidence type="ECO:0000256" key="6">
    <source>
        <dbReference type="ARBA" id="ARBA00023034"/>
    </source>
</evidence>
<evidence type="ECO:0000259" key="11">
    <source>
        <dbReference type="PROSITE" id="PS51865"/>
    </source>
</evidence>
<keyword evidence="6" id="KW-0333">Golgi apparatus</keyword>
<keyword evidence="8" id="KW-0449">Lipoprotein</keyword>
<evidence type="ECO:0000256" key="3">
    <source>
        <dbReference type="ARBA" id="ARBA00022553"/>
    </source>
</evidence>
<dbReference type="FunFam" id="2.30.42.10:FF:000026">
    <property type="entry name" value="Golgi reassembly stacking protein 2"/>
    <property type="match status" value="1"/>
</dbReference>
<dbReference type="EnsemblMetazoa" id="Aqu2.1.27845_001">
    <property type="protein sequence ID" value="Aqu2.1.27845_001"/>
    <property type="gene ID" value="Aqu2.1.27845"/>
</dbReference>
<dbReference type="eggNOG" id="KOG3834">
    <property type="taxonomic scope" value="Eukaryota"/>
</dbReference>
<dbReference type="InterPro" id="IPR036034">
    <property type="entry name" value="PDZ_sf"/>
</dbReference>
<dbReference type="EnsemblMetazoa" id="XM_003387661.3">
    <property type="protein sequence ID" value="XP_003387709.1"/>
    <property type="gene ID" value="LOC100632499"/>
</dbReference>
<comment type="subcellular location">
    <subcellularLocation>
        <location evidence="1">Golgi apparatus membrane</location>
    </subcellularLocation>
</comment>
<keyword evidence="4" id="KW-0519">Myristate</keyword>
<dbReference type="InParanoid" id="A0A1X7UJK7"/>
<keyword evidence="9" id="KW-0479">Metal-binding</keyword>
<feature type="binding site" evidence="9">
    <location>
        <position position="103"/>
    </location>
    <ligand>
        <name>Zn(2+)</name>
        <dbReference type="ChEBI" id="CHEBI:29105"/>
    </ligand>
</feature>
<organism evidence="12">
    <name type="scientific">Amphimedon queenslandica</name>
    <name type="common">Sponge</name>
    <dbReference type="NCBI Taxonomy" id="400682"/>
    <lineage>
        <taxon>Eukaryota</taxon>
        <taxon>Metazoa</taxon>
        <taxon>Porifera</taxon>
        <taxon>Demospongiae</taxon>
        <taxon>Heteroscleromorpha</taxon>
        <taxon>Haplosclerida</taxon>
        <taxon>Niphatidae</taxon>
        <taxon>Amphimedon</taxon>
    </lineage>
</organism>
<gene>
    <name evidence="12" type="primary">100632499</name>
</gene>
<dbReference type="InterPro" id="IPR024958">
    <property type="entry name" value="GRASP_PDZ"/>
</dbReference>
<dbReference type="FunFam" id="2.30.42.10:FF:000056">
    <property type="entry name" value="Golgi reassembly-stacking protein 2 isoform 1"/>
    <property type="match status" value="1"/>
</dbReference>
<feature type="compositionally biased region" description="Polar residues" evidence="10">
    <location>
        <begin position="210"/>
        <end position="219"/>
    </location>
</feature>
<reference evidence="12" key="2">
    <citation type="submission" date="2017-05" db="UniProtKB">
        <authorList>
            <consortium name="EnsemblMetazoa"/>
        </authorList>
    </citation>
    <scope>IDENTIFICATION</scope>
</reference>
<dbReference type="PANTHER" id="PTHR12893">
    <property type="entry name" value="GOLGI REASSEMBLY STACKING PROTEIN GRASP"/>
    <property type="match status" value="1"/>
</dbReference>